<protein>
    <submittedName>
        <fullName evidence="1">Uncharacterized protein</fullName>
    </submittedName>
</protein>
<dbReference type="Proteomes" id="UP001497516">
    <property type="component" value="Chromosome 2"/>
</dbReference>
<dbReference type="AlphaFoldDB" id="A0AAV2D5M4"/>
<organism evidence="1 2">
    <name type="scientific">Linum trigynum</name>
    <dbReference type="NCBI Taxonomy" id="586398"/>
    <lineage>
        <taxon>Eukaryota</taxon>
        <taxon>Viridiplantae</taxon>
        <taxon>Streptophyta</taxon>
        <taxon>Embryophyta</taxon>
        <taxon>Tracheophyta</taxon>
        <taxon>Spermatophyta</taxon>
        <taxon>Magnoliopsida</taxon>
        <taxon>eudicotyledons</taxon>
        <taxon>Gunneridae</taxon>
        <taxon>Pentapetalae</taxon>
        <taxon>rosids</taxon>
        <taxon>fabids</taxon>
        <taxon>Malpighiales</taxon>
        <taxon>Linaceae</taxon>
        <taxon>Linum</taxon>
    </lineage>
</organism>
<evidence type="ECO:0000313" key="1">
    <source>
        <dbReference type="EMBL" id="CAL1366679.1"/>
    </source>
</evidence>
<evidence type="ECO:0000313" key="2">
    <source>
        <dbReference type="Proteomes" id="UP001497516"/>
    </source>
</evidence>
<proteinExistence type="predicted"/>
<accession>A0AAV2D5M4</accession>
<gene>
    <name evidence="1" type="ORF">LTRI10_LOCUS10747</name>
</gene>
<keyword evidence="2" id="KW-1185">Reference proteome</keyword>
<reference evidence="1 2" key="1">
    <citation type="submission" date="2024-04" db="EMBL/GenBank/DDBJ databases">
        <authorList>
            <person name="Fracassetti M."/>
        </authorList>
    </citation>
    <scope>NUCLEOTIDE SEQUENCE [LARGE SCALE GENOMIC DNA]</scope>
</reference>
<sequence>MERSSRGQPPTLHQLMTHNLLLPLLTTVPAPQNTTLLPPSASLPPQKSLPCESPEAFNFSAQVYRQASGAEPAGDRHDGGDYLQWRCFASSHHLGSHHAVGVVRACGLERTPWWRLLIRRLQILFQLCSRSRSKAVGSIEIS</sequence>
<dbReference type="EMBL" id="OZ034815">
    <property type="protein sequence ID" value="CAL1366679.1"/>
    <property type="molecule type" value="Genomic_DNA"/>
</dbReference>
<name>A0AAV2D5M4_9ROSI</name>